<keyword evidence="4" id="KW-1185">Reference proteome</keyword>
<evidence type="ECO:0000256" key="1">
    <source>
        <dbReference type="SAM" id="SignalP"/>
    </source>
</evidence>
<protein>
    <submittedName>
        <fullName evidence="3">DUF547 domain-containing protein</fullName>
    </submittedName>
</protein>
<organism evidence="3 4">
    <name type="scientific">Alkalimarinus sediminis</name>
    <dbReference type="NCBI Taxonomy" id="1632866"/>
    <lineage>
        <taxon>Bacteria</taxon>
        <taxon>Pseudomonadati</taxon>
        <taxon>Pseudomonadota</taxon>
        <taxon>Gammaproteobacteria</taxon>
        <taxon>Alteromonadales</taxon>
        <taxon>Alteromonadaceae</taxon>
        <taxon>Alkalimarinus</taxon>
    </lineage>
</organism>
<dbReference type="EMBL" id="CP101527">
    <property type="protein sequence ID" value="UZW76442.1"/>
    <property type="molecule type" value="Genomic_DNA"/>
</dbReference>
<dbReference type="KEGG" id="asem:NNL22_07590"/>
<dbReference type="PANTHER" id="PTHR46361:SF3">
    <property type="entry name" value="ELECTRON CARRIER_ PROTEIN DISULFIDE OXIDOREDUCTASE"/>
    <property type="match status" value="1"/>
</dbReference>
<dbReference type="Pfam" id="PF04784">
    <property type="entry name" value="DUF547"/>
    <property type="match status" value="1"/>
</dbReference>
<accession>A0A9E8HLR1</accession>
<feature type="domain" description="DUF547" evidence="2">
    <location>
        <begin position="93"/>
        <end position="203"/>
    </location>
</feature>
<feature type="chain" id="PRO_5038573062" evidence="1">
    <location>
        <begin position="21"/>
        <end position="270"/>
    </location>
</feature>
<proteinExistence type="predicted"/>
<evidence type="ECO:0000313" key="3">
    <source>
        <dbReference type="EMBL" id="UZW76442.1"/>
    </source>
</evidence>
<sequence length="270" mass="31007">MAKFISFAISILFFVSTASAAPKSDLWERWDLSNEASDVQVSHAQWSIFLSKYAAYVDPATNTRLVDYSAVSHKDHRVLKAYISMLTDIDPLSLNKAEQFAYWVNLYNAATVDLILDNYPVKSITKLGGFFSFGPWNEEIVEVSGEAITLNDIEHRILRPIWKDKRIHYAVNCASIGCPNLYVEAFQSSKLESQLESATRTFINSDKAVQFINGKLILSEIYNWYAVDFGDEKSLIQHLLNYYEGPLYQQLQSYSGEIEYQYDWKLNEKK</sequence>
<dbReference type="InterPro" id="IPR006869">
    <property type="entry name" value="DUF547"/>
</dbReference>
<evidence type="ECO:0000313" key="4">
    <source>
        <dbReference type="Proteomes" id="UP001164472"/>
    </source>
</evidence>
<evidence type="ECO:0000259" key="2">
    <source>
        <dbReference type="Pfam" id="PF04784"/>
    </source>
</evidence>
<name>A0A9E8HLR1_9ALTE</name>
<gene>
    <name evidence="3" type="ORF">NNL22_07590</name>
</gene>
<dbReference type="AlphaFoldDB" id="A0A9E8HLR1"/>
<dbReference type="PANTHER" id="PTHR46361">
    <property type="entry name" value="ELECTRON CARRIER/ PROTEIN DISULFIDE OXIDOREDUCTASE"/>
    <property type="match status" value="1"/>
</dbReference>
<dbReference type="RefSeq" id="WP_251811815.1">
    <property type="nucleotide sequence ID" value="NZ_CP101527.1"/>
</dbReference>
<feature type="signal peptide" evidence="1">
    <location>
        <begin position="1"/>
        <end position="20"/>
    </location>
</feature>
<keyword evidence="1" id="KW-0732">Signal</keyword>
<dbReference type="Proteomes" id="UP001164472">
    <property type="component" value="Chromosome"/>
</dbReference>
<reference evidence="3" key="1">
    <citation type="submission" date="2022-07" db="EMBL/GenBank/DDBJ databases">
        <title>Alkalimarinus sp. nov., isolated from gut of a Alitta virens.</title>
        <authorList>
            <person name="Yang A.I."/>
            <person name="Shin N.-R."/>
        </authorList>
    </citation>
    <scope>NUCLEOTIDE SEQUENCE</scope>
    <source>
        <strain evidence="3">FA028</strain>
    </source>
</reference>